<sequence length="328" mass="35981">MSAPSASAAATVSPRRELTSQCICPAALWGVRCRRQRVYSGCPFTHEVPPLARIHYDALRLERIARLQAENAAKVRSAKLAPRPPAPVGDHIERLRAEAVVQYDTDAHPLGQLIAAVLECMPGEALSALHLRPLPEEPPLCPTLLHAFRLNGRKLPSEFTNLMGRGRNRKLLAKLWASAAYRRWLDGYDAWVRAVVLPAAGGDAIYYQRPPTLRVAMPSVAATIGIHRDADYPRHQPAEINWWCPLVDVADSSALWLESAPGRGDFAPRALRVGEALRFNGSLCRHHTVANQSGTTRVSFDLRAIPAAAVVGEPPERIGDYDVAFMAP</sequence>
<reference evidence="1" key="2">
    <citation type="submission" date="2024-10" db="UniProtKB">
        <authorList>
            <consortium name="EnsemblProtists"/>
        </authorList>
    </citation>
    <scope>IDENTIFICATION</scope>
</reference>
<keyword evidence="2" id="KW-1185">Reference proteome</keyword>
<dbReference type="PaxDb" id="2903-EOD33881"/>
<dbReference type="EnsemblProtists" id="EOD33881">
    <property type="protein sequence ID" value="EOD33881"/>
    <property type="gene ID" value="EMIHUDRAFT_229198"/>
</dbReference>
<proteinExistence type="predicted"/>
<accession>A0A0D3KDP6</accession>
<protein>
    <recommendedName>
        <fullName evidence="3">C3H1-type domain-containing protein</fullName>
    </recommendedName>
</protein>
<evidence type="ECO:0008006" key="3">
    <source>
        <dbReference type="Google" id="ProtNLM"/>
    </source>
</evidence>
<organism evidence="1 2">
    <name type="scientific">Emiliania huxleyi (strain CCMP1516)</name>
    <dbReference type="NCBI Taxonomy" id="280463"/>
    <lineage>
        <taxon>Eukaryota</taxon>
        <taxon>Haptista</taxon>
        <taxon>Haptophyta</taxon>
        <taxon>Prymnesiophyceae</taxon>
        <taxon>Isochrysidales</taxon>
        <taxon>Noelaerhabdaceae</taxon>
        <taxon>Emiliania</taxon>
    </lineage>
</organism>
<name>A0A0D3KDP6_EMIH1</name>
<dbReference type="eggNOG" id="ENOG502S6VU">
    <property type="taxonomic scope" value="Eukaryota"/>
</dbReference>
<dbReference type="HOGENOM" id="CLU_848467_0_0_1"/>
<dbReference type="Proteomes" id="UP000013827">
    <property type="component" value="Unassembled WGS sequence"/>
</dbReference>
<dbReference type="KEGG" id="ehx:EMIHUDRAFT_229198"/>
<dbReference type="OMA" id="ARIHYDA"/>
<dbReference type="RefSeq" id="XP_005786310.1">
    <property type="nucleotide sequence ID" value="XM_005786253.1"/>
</dbReference>
<dbReference type="AlphaFoldDB" id="A0A0D3KDP6"/>
<dbReference type="GeneID" id="17279152"/>
<dbReference type="SUPFAM" id="SSF51197">
    <property type="entry name" value="Clavaminate synthase-like"/>
    <property type="match status" value="1"/>
</dbReference>
<evidence type="ECO:0000313" key="1">
    <source>
        <dbReference type="EnsemblProtists" id="EOD33881"/>
    </source>
</evidence>
<evidence type="ECO:0000313" key="2">
    <source>
        <dbReference type="Proteomes" id="UP000013827"/>
    </source>
</evidence>
<reference evidence="2" key="1">
    <citation type="journal article" date="2013" name="Nature">
        <title>Pan genome of the phytoplankton Emiliania underpins its global distribution.</title>
        <authorList>
            <person name="Read B.A."/>
            <person name="Kegel J."/>
            <person name="Klute M.J."/>
            <person name="Kuo A."/>
            <person name="Lefebvre S.C."/>
            <person name="Maumus F."/>
            <person name="Mayer C."/>
            <person name="Miller J."/>
            <person name="Monier A."/>
            <person name="Salamov A."/>
            <person name="Young J."/>
            <person name="Aguilar M."/>
            <person name="Claverie J.M."/>
            <person name="Frickenhaus S."/>
            <person name="Gonzalez K."/>
            <person name="Herman E.K."/>
            <person name="Lin Y.C."/>
            <person name="Napier J."/>
            <person name="Ogata H."/>
            <person name="Sarno A.F."/>
            <person name="Shmutz J."/>
            <person name="Schroeder D."/>
            <person name="de Vargas C."/>
            <person name="Verret F."/>
            <person name="von Dassow P."/>
            <person name="Valentin K."/>
            <person name="Van de Peer Y."/>
            <person name="Wheeler G."/>
            <person name="Dacks J.B."/>
            <person name="Delwiche C.F."/>
            <person name="Dyhrman S.T."/>
            <person name="Glockner G."/>
            <person name="John U."/>
            <person name="Richards T."/>
            <person name="Worden A.Z."/>
            <person name="Zhang X."/>
            <person name="Grigoriev I.V."/>
            <person name="Allen A.E."/>
            <person name="Bidle K."/>
            <person name="Borodovsky M."/>
            <person name="Bowler C."/>
            <person name="Brownlee C."/>
            <person name="Cock J.M."/>
            <person name="Elias M."/>
            <person name="Gladyshev V.N."/>
            <person name="Groth M."/>
            <person name="Guda C."/>
            <person name="Hadaegh A."/>
            <person name="Iglesias-Rodriguez M.D."/>
            <person name="Jenkins J."/>
            <person name="Jones B.M."/>
            <person name="Lawson T."/>
            <person name="Leese F."/>
            <person name="Lindquist E."/>
            <person name="Lobanov A."/>
            <person name="Lomsadze A."/>
            <person name="Malik S.B."/>
            <person name="Marsh M.E."/>
            <person name="Mackinder L."/>
            <person name="Mock T."/>
            <person name="Mueller-Roeber B."/>
            <person name="Pagarete A."/>
            <person name="Parker M."/>
            <person name="Probert I."/>
            <person name="Quesneville H."/>
            <person name="Raines C."/>
            <person name="Rensing S.A."/>
            <person name="Riano-Pachon D.M."/>
            <person name="Richier S."/>
            <person name="Rokitta S."/>
            <person name="Shiraiwa Y."/>
            <person name="Soanes D.M."/>
            <person name="van der Giezen M."/>
            <person name="Wahlund T.M."/>
            <person name="Williams B."/>
            <person name="Wilson W."/>
            <person name="Wolfe G."/>
            <person name="Wurch L.L."/>
        </authorList>
    </citation>
    <scope>NUCLEOTIDE SEQUENCE</scope>
</reference>